<proteinExistence type="inferred from homology"/>
<feature type="domain" description="N-acetyltransferase" evidence="5">
    <location>
        <begin position="16"/>
        <end position="166"/>
    </location>
</feature>
<evidence type="ECO:0000256" key="4">
    <source>
        <dbReference type="SAM" id="MobiDB-lite"/>
    </source>
</evidence>
<dbReference type="InterPro" id="IPR000182">
    <property type="entry name" value="GNAT_dom"/>
</dbReference>
<dbReference type="FunCoup" id="A0A0V0QM00">
    <property type="interactions" value="259"/>
</dbReference>
<dbReference type="PANTHER" id="PTHR45896">
    <property type="entry name" value="N-ALPHA-ACETYLTRANSFERASE 30"/>
    <property type="match status" value="1"/>
</dbReference>
<dbReference type="InterPro" id="IPR044542">
    <property type="entry name" value="NAA30-like"/>
</dbReference>
<evidence type="ECO:0000256" key="3">
    <source>
        <dbReference type="ARBA" id="ARBA00024025"/>
    </source>
</evidence>
<dbReference type="Pfam" id="PF00583">
    <property type="entry name" value="Acetyltransf_1"/>
    <property type="match status" value="1"/>
</dbReference>
<dbReference type="EMBL" id="LDAU01000144">
    <property type="protein sequence ID" value="KRX03089.1"/>
    <property type="molecule type" value="Genomic_DNA"/>
</dbReference>
<dbReference type="Proteomes" id="UP000054937">
    <property type="component" value="Unassembled WGS sequence"/>
</dbReference>
<keyword evidence="2 6" id="KW-0012">Acyltransferase</keyword>
<comment type="caution">
    <text evidence="6">The sequence shown here is derived from an EMBL/GenBank/DDBJ whole genome shotgun (WGS) entry which is preliminary data.</text>
</comment>
<feature type="region of interest" description="Disordered" evidence="4">
    <location>
        <begin position="170"/>
        <end position="200"/>
    </location>
</feature>
<evidence type="ECO:0000259" key="5">
    <source>
        <dbReference type="PROSITE" id="PS51186"/>
    </source>
</evidence>
<evidence type="ECO:0000313" key="6">
    <source>
        <dbReference type="EMBL" id="KRX03089.1"/>
    </source>
</evidence>
<organism evidence="6 7">
    <name type="scientific">Pseudocohnilembus persalinus</name>
    <name type="common">Ciliate</name>
    <dbReference type="NCBI Taxonomy" id="266149"/>
    <lineage>
        <taxon>Eukaryota</taxon>
        <taxon>Sar</taxon>
        <taxon>Alveolata</taxon>
        <taxon>Ciliophora</taxon>
        <taxon>Intramacronucleata</taxon>
        <taxon>Oligohymenophorea</taxon>
        <taxon>Scuticociliatia</taxon>
        <taxon>Philasterida</taxon>
        <taxon>Pseudocohnilembidae</taxon>
        <taxon>Pseudocohnilembus</taxon>
    </lineage>
</organism>
<name>A0A0V0QM00_PSEPJ</name>
<dbReference type="CDD" id="cd04301">
    <property type="entry name" value="NAT_SF"/>
    <property type="match status" value="1"/>
</dbReference>
<dbReference type="GO" id="GO:0004596">
    <property type="term" value="F:protein-N-terminal amino-acid acetyltransferase activity"/>
    <property type="evidence" value="ECO:0007669"/>
    <property type="project" value="InterPro"/>
</dbReference>
<reference evidence="6 7" key="1">
    <citation type="journal article" date="2015" name="Sci. Rep.">
        <title>Genome of the facultative scuticociliatosis pathogen Pseudocohnilembus persalinus provides insight into its virulence through horizontal gene transfer.</title>
        <authorList>
            <person name="Xiong J."/>
            <person name="Wang G."/>
            <person name="Cheng J."/>
            <person name="Tian M."/>
            <person name="Pan X."/>
            <person name="Warren A."/>
            <person name="Jiang C."/>
            <person name="Yuan D."/>
            <person name="Miao W."/>
        </authorList>
    </citation>
    <scope>NUCLEOTIDE SEQUENCE [LARGE SCALE GENOMIC DNA]</scope>
    <source>
        <strain evidence="6">36N120E</strain>
    </source>
</reference>
<dbReference type="GO" id="GO:0031417">
    <property type="term" value="C:NatC complex"/>
    <property type="evidence" value="ECO:0007669"/>
    <property type="project" value="TreeGrafter"/>
</dbReference>
<evidence type="ECO:0000256" key="2">
    <source>
        <dbReference type="ARBA" id="ARBA00023315"/>
    </source>
</evidence>
<sequence length="200" mass="23582">MSENKQDISNLKPEDIVYRQYENESDLEIMIKMIDAELSEPYSIYTYRYFVINWPQLTWLAYHNDQMVGVVIGKLEIHKNTKRNRGYVAMIVVNKQYRGLKIGKKLTQIFIDKIIELGGEEIVLETESVNSGALALYKSCGFAKVKRLLNYYQNGNDAFRLKLWISNKQEQEQEQEQGEEQKEEQEQNQQQNQNESKENQ</sequence>
<dbReference type="InParanoid" id="A0A0V0QM00"/>
<evidence type="ECO:0000256" key="1">
    <source>
        <dbReference type="ARBA" id="ARBA00022679"/>
    </source>
</evidence>
<evidence type="ECO:0000313" key="7">
    <source>
        <dbReference type="Proteomes" id="UP000054937"/>
    </source>
</evidence>
<dbReference type="OrthoDB" id="249099at2759"/>
<keyword evidence="7" id="KW-1185">Reference proteome</keyword>
<gene>
    <name evidence="6" type="ORF">PPERSA_10170</name>
</gene>
<feature type="compositionally biased region" description="Acidic residues" evidence="4">
    <location>
        <begin position="172"/>
        <end position="183"/>
    </location>
</feature>
<protein>
    <submittedName>
        <fullName evidence="6">Acyl-CoA N-acyltransferase</fullName>
    </submittedName>
</protein>
<dbReference type="Gene3D" id="3.40.630.30">
    <property type="match status" value="1"/>
</dbReference>
<dbReference type="PANTHER" id="PTHR45896:SF1">
    <property type="entry name" value="N-ALPHA-ACETYLTRANSFERASE 30"/>
    <property type="match status" value="1"/>
</dbReference>
<dbReference type="SUPFAM" id="SSF55729">
    <property type="entry name" value="Acyl-CoA N-acyltransferases (Nat)"/>
    <property type="match status" value="1"/>
</dbReference>
<dbReference type="PROSITE" id="PS51186">
    <property type="entry name" value="GNAT"/>
    <property type="match status" value="1"/>
</dbReference>
<dbReference type="AlphaFoldDB" id="A0A0V0QM00"/>
<keyword evidence="1 6" id="KW-0808">Transferase</keyword>
<dbReference type="InterPro" id="IPR016181">
    <property type="entry name" value="Acyl_CoA_acyltransferase"/>
</dbReference>
<dbReference type="OMA" id="EDIQYTN"/>
<comment type="similarity">
    <text evidence="3">Belongs to the acetyltransferase family. MAK3 subfamily.</text>
</comment>
<accession>A0A0V0QM00</accession>